<sequence length="199" mass="22716">MKIRISQFIDFAYGDKRKDKAKARSIIDDFNLPYDPIKDRYKQFREAMTALEEQKITAKQFLDLHSSVSANKSAGYKVLCQNYLDLKEDHALIWQGRSPIEANISGLNITTAWYLRTEENNQRRIIFLHFGKEQLPRKKERGFLTVLRLAKPDSAGVGILNIQAGTLITATRLDQSEADYLHERAAKFIELAKAIQAGG</sequence>
<evidence type="ECO:0000313" key="2">
    <source>
        <dbReference type="Proteomes" id="UP000030021"/>
    </source>
</evidence>
<dbReference type="AlphaFoldDB" id="A0A0A0HGR7"/>
<organism evidence="1 2">
    <name type="scientific">Roseovarius mucosus DSM 17069</name>
    <dbReference type="NCBI Taxonomy" id="1288298"/>
    <lineage>
        <taxon>Bacteria</taxon>
        <taxon>Pseudomonadati</taxon>
        <taxon>Pseudomonadota</taxon>
        <taxon>Alphaproteobacteria</taxon>
        <taxon>Rhodobacterales</taxon>
        <taxon>Roseobacteraceae</taxon>
        <taxon>Roseovarius</taxon>
    </lineage>
</organism>
<dbReference type="RefSeq" id="WP_037275339.1">
    <property type="nucleotide sequence ID" value="NZ_KN293986.1"/>
</dbReference>
<dbReference type="HOGENOM" id="CLU_1371277_0_0_5"/>
<accession>A0A0A0HGR7</accession>
<dbReference type="Proteomes" id="UP000030021">
    <property type="component" value="Unassembled WGS sequence"/>
</dbReference>
<protein>
    <submittedName>
        <fullName evidence="1">Uncharacterized protein</fullName>
    </submittedName>
</protein>
<evidence type="ECO:0000313" key="1">
    <source>
        <dbReference type="EMBL" id="KGM86201.1"/>
    </source>
</evidence>
<dbReference type="EMBL" id="AONH01000022">
    <property type="protein sequence ID" value="KGM86201.1"/>
    <property type="molecule type" value="Genomic_DNA"/>
</dbReference>
<proteinExistence type="predicted"/>
<reference evidence="1 2" key="1">
    <citation type="submission" date="2013-01" db="EMBL/GenBank/DDBJ databases">
        <authorList>
            <person name="Fiebig A."/>
            <person name="Goeker M."/>
            <person name="Klenk H.-P.P."/>
        </authorList>
    </citation>
    <scope>NUCLEOTIDE SEQUENCE [LARGE SCALE GENOMIC DNA]</scope>
    <source>
        <strain evidence="1 2">DSM 17069</strain>
    </source>
</reference>
<dbReference type="OrthoDB" id="7831905at2"/>
<gene>
    <name evidence="1" type="ORF">rosmuc_03897</name>
</gene>
<comment type="caution">
    <text evidence="1">The sequence shown here is derived from an EMBL/GenBank/DDBJ whole genome shotgun (WGS) entry which is preliminary data.</text>
</comment>
<name>A0A0A0HGR7_9RHOB</name>